<sequence>MGCNCNHSNIHSGPVNGELGFWPFDWIERKATEFCMEKAYEQLIPVVSLLIALFVFVILSGRIKWI</sequence>
<evidence type="ECO:0000313" key="3">
    <source>
        <dbReference type="Proteomes" id="UP000189337"/>
    </source>
</evidence>
<dbReference type="RefSeq" id="WP_076638055.1">
    <property type="nucleotide sequence ID" value="NZ_CP028371.1"/>
</dbReference>
<protein>
    <submittedName>
        <fullName evidence="2">Uncharacterized protein</fullName>
    </submittedName>
</protein>
<reference evidence="2 3" key="1">
    <citation type="submission" date="2017-01" db="EMBL/GenBank/DDBJ databases">
        <title>Comparative genomic analysis of Brazilian Leptospira santarosai.</title>
        <authorList>
            <person name="Moreno L.Z."/>
            <person name="Miraglia F."/>
            <person name="Kremer F.S."/>
            <person name="Eslabao M.R."/>
            <person name="Lilenbaum W."/>
            <person name="Dellagostin O.A."/>
            <person name="Moreno A.M."/>
        </authorList>
    </citation>
    <scope>NUCLEOTIDE SEQUENCE [LARGE SCALE GENOMIC DNA]</scope>
    <source>
        <strain evidence="2 3">M52/8-19</strain>
    </source>
</reference>
<accession>A0AB73MNU8</accession>
<evidence type="ECO:0000256" key="1">
    <source>
        <dbReference type="SAM" id="Phobius"/>
    </source>
</evidence>
<name>A0AB73MNU8_9LEPT</name>
<keyword evidence="1" id="KW-1133">Transmembrane helix</keyword>
<feature type="transmembrane region" description="Helical" evidence="1">
    <location>
        <begin position="43"/>
        <end position="61"/>
    </location>
</feature>
<dbReference type="AlphaFoldDB" id="A0AB73MNU8"/>
<evidence type="ECO:0000313" key="2">
    <source>
        <dbReference type="EMBL" id="ONF90120.1"/>
    </source>
</evidence>
<comment type="caution">
    <text evidence="2">The sequence shown here is derived from an EMBL/GenBank/DDBJ whole genome shotgun (WGS) entry which is preliminary data.</text>
</comment>
<gene>
    <name evidence="2" type="ORF">BWD14_19960</name>
</gene>
<proteinExistence type="predicted"/>
<keyword evidence="1" id="KW-0812">Transmembrane</keyword>
<dbReference type="Proteomes" id="UP000189337">
    <property type="component" value="Unassembled WGS sequence"/>
</dbReference>
<keyword evidence="1" id="KW-0472">Membrane</keyword>
<organism evidence="2 3">
    <name type="scientific">Leptospira santarosai</name>
    <dbReference type="NCBI Taxonomy" id="28183"/>
    <lineage>
        <taxon>Bacteria</taxon>
        <taxon>Pseudomonadati</taxon>
        <taxon>Spirochaetota</taxon>
        <taxon>Spirochaetia</taxon>
        <taxon>Leptospirales</taxon>
        <taxon>Leptospiraceae</taxon>
        <taxon>Leptospira</taxon>
    </lineage>
</organism>
<dbReference type="EMBL" id="MTSU01000045">
    <property type="protein sequence ID" value="ONF90120.1"/>
    <property type="molecule type" value="Genomic_DNA"/>
</dbReference>